<gene>
    <name evidence="1" type="ORF">ACFYY5_17025</name>
</gene>
<keyword evidence="2" id="KW-1185">Reference proteome</keyword>
<comment type="caution">
    <text evidence="1">The sequence shown here is derived from an EMBL/GenBank/DDBJ whole genome shotgun (WGS) entry which is preliminary data.</text>
</comment>
<reference evidence="1 2" key="1">
    <citation type="submission" date="2024-10" db="EMBL/GenBank/DDBJ databases">
        <title>The Natural Products Discovery Center: Release of the First 8490 Sequenced Strains for Exploring Actinobacteria Biosynthetic Diversity.</title>
        <authorList>
            <person name="Kalkreuter E."/>
            <person name="Kautsar S.A."/>
            <person name="Yang D."/>
            <person name="Bader C.D."/>
            <person name="Teijaro C.N."/>
            <person name="Fluegel L."/>
            <person name="Davis C.M."/>
            <person name="Simpson J.R."/>
            <person name="Lauterbach L."/>
            <person name="Steele A.D."/>
            <person name="Gui C."/>
            <person name="Meng S."/>
            <person name="Li G."/>
            <person name="Viehrig K."/>
            <person name="Ye F."/>
            <person name="Su P."/>
            <person name="Kiefer A.F."/>
            <person name="Nichols A."/>
            <person name="Cepeda A.J."/>
            <person name="Yan W."/>
            <person name="Fan B."/>
            <person name="Jiang Y."/>
            <person name="Adhikari A."/>
            <person name="Zheng C.-J."/>
            <person name="Schuster L."/>
            <person name="Cowan T.M."/>
            <person name="Smanski M.J."/>
            <person name="Chevrette M.G."/>
            <person name="De Carvalho L.P.S."/>
            <person name="Shen B."/>
        </authorList>
    </citation>
    <scope>NUCLEOTIDE SEQUENCE [LARGE SCALE GENOMIC DNA]</scope>
    <source>
        <strain evidence="1 2">NPDC001867</strain>
    </source>
</reference>
<organism evidence="1 2">
    <name type="scientific">Nocardia elegans</name>
    <dbReference type="NCBI Taxonomy" id="300029"/>
    <lineage>
        <taxon>Bacteria</taxon>
        <taxon>Bacillati</taxon>
        <taxon>Actinomycetota</taxon>
        <taxon>Actinomycetes</taxon>
        <taxon>Mycobacteriales</taxon>
        <taxon>Nocardiaceae</taxon>
        <taxon>Nocardia</taxon>
    </lineage>
</organism>
<accession>A0ABW6TEF5</accession>
<proteinExistence type="predicted"/>
<dbReference type="EMBL" id="JBIATK010000005">
    <property type="protein sequence ID" value="MFF4024542.1"/>
    <property type="molecule type" value="Genomic_DNA"/>
</dbReference>
<sequence length="52" mass="5555">MPNREGRPNLTLGGIDPSLTLYDTLGESVPILLPRFDIGATEGGDVVARGFR</sequence>
<evidence type="ECO:0000313" key="2">
    <source>
        <dbReference type="Proteomes" id="UP001602089"/>
    </source>
</evidence>
<dbReference type="RefSeq" id="WP_157110948.1">
    <property type="nucleotide sequence ID" value="NZ_JADLPS010000003.1"/>
</dbReference>
<protein>
    <submittedName>
        <fullName evidence="1">Uncharacterized protein</fullName>
    </submittedName>
</protein>
<evidence type="ECO:0000313" key="1">
    <source>
        <dbReference type="EMBL" id="MFF4024542.1"/>
    </source>
</evidence>
<name>A0ABW6TEF5_9NOCA</name>
<dbReference type="Proteomes" id="UP001602089">
    <property type="component" value="Unassembled WGS sequence"/>
</dbReference>